<evidence type="ECO:0000256" key="1">
    <source>
        <dbReference type="ARBA" id="ARBA00009884"/>
    </source>
</evidence>
<evidence type="ECO:0000313" key="3">
    <source>
        <dbReference type="Proteomes" id="UP000288716"/>
    </source>
</evidence>
<comment type="caution">
    <text evidence="2">The sequence shown here is derived from an EMBL/GenBank/DDBJ whole genome shotgun (WGS) entry which is preliminary data.</text>
</comment>
<dbReference type="Gene3D" id="3.90.830.10">
    <property type="entry name" value="Syntaxin Binding Protein 1, Chain A, domain 2"/>
    <property type="match status" value="1"/>
</dbReference>
<protein>
    <submittedName>
        <fullName evidence="2">Uncharacterized protein</fullName>
    </submittedName>
</protein>
<dbReference type="Gene3D" id="1.25.40.60">
    <property type="match status" value="1"/>
</dbReference>
<dbReference type="SUPFAM" id="SSF56815">
    <property type="entry name" value="Sec1/munc18-like (SM) proteins"/>
    <property type="match status" value="1"/>
</dbReference>
<name>A0A443SQF8_9ACAR</name>
<keyword evidence="3" id="KW-1185">Reference proteome</keyword>
<dbReference type="InterPro" id="IPR043127">
    <property type="entry name" value="Sec-1-like_dom3a"/>
</dbReference>
<dbReference type="OrthoDB" id="2228at2759"/>
<dbReference type="VEuPathDB" id="VectorBase:LDEU002291"/>
<dbReference type="GO" id="GO:0016192">
    <property type="term" value="P:vesicle-mediated transport"/>
    <property type="evidence" value="ECO:0007669"/>
    <property type="project" value="InterPro"/>
</dbReference>
<dbReference type="Pfam" id="PF00995">
    <property type="entry name" value="Sec1"/>
    <property type="match status" value="1"/>
</dbReference>
<dbReference type="EMBL" id="NCKV01000785">
    <property type="protein sequence ID" value="RWS29749.1"/>
    <property type="molecule type" value="Genomic_DNA"/>
</dbReference>
<organism evidence="2 3">
    <name type="scientific">Leptotrombidium deliense</name>
    <dbReference type="NCBI Taxonomy" id="299467"/>
    <lineage>
        <taxon>Eukaryota</taxon>
        <taxon>Metazoa</taxon>
        <taxon>Ecdysozoa</taxon>
        <taxon>Arthropoda</taxon>
        <taxon>Chelicerata</taxon>
        <taxon>Arachnida</taxon>
        <taxon>Acari</taxon>
        <taxon>Acariformes</taxon>
        <taxon>Trombidiformes</taxon>
        <taxon>Prostigmata</taxon>
        <taxon>Anystina</taxon>
        <taxon>Parasitengona</taxon>
        <taxon>Trombiculoidea</taxon>
        <taxon>Trombiculidae</taxon>
        <taxon>Leptotrombidium</taxon>
    </lineage>
</organism>
<evidence type="ECO:0000313" key="2">
    <source>
        <dbReference type="EMBL" id="RWS29749.1"/>
    </source>
</evidence>
<accession>A0A443SQF8</accession>
<reference evidence="2 3" key="1">
    <citation type="journal article" date="2018" name="Gigascience">
        <title>Genomes of trombidid mites reveal novel predicted allergens and laterally-transferred genes associated with secondary metabolism.</title>
        <authorList>
            <person name="Dong X."/>
            <person name="Chaisiri K."/>
            <person name="Xia D."/>
            <person name="Armstrong S.D."/>
            <person name="Fang Y."/>
            <person name="Donnelly M.J."/>
            <person name="Kadowaki T."/>
            <person name="McGarry J.W."/>
            <person name="Darby A.C."/>
            <person name="Makepeace B.L."/>
        </authorList>
    </citation>
    <scope>NUCLEOTIDE SEQUENCE [LARGE SCALE GENOMIC DNA]</scope>
    <source>
        <strain evidence="2">UoL-UT</strain>
    </source>
</reference>
<comment type="similarity">
    <text evidence="1">Belongs to the STXBP/unc-18/SEC1 family.</text>
</comment>
<dbReference type="InterPro" id="IPR027482">
    <property type="entry name" value="Sec1-like_dom2"/>
</dbReference>
<sequence>MKQCDIFLMYDESSPKISIIKQTAHSVKSSIQLLTSFTAFDENIALIDTKPNLNYLMNESSGKLSTHQLKTCTNLAIRLVSVFQALNEYPNIRVLRKNEFCRNIGVLFQKHFETTTHQEYKANVTLIIVDRSIDMLTPIVHSCKFEEFVVQELEREYNTEDATIDQLLRDVIISKVCDTLIEVSKSVQEDNKNSKQMREKQKALAKHTENVNRLSKKLKRGYVSLLTVESQILDEKKSKTEKESVIKKMLKLGHKEIEPLDVIRLLTIHAMADDPLKIRWRKLLKNKKQLNSAEKDQIVQYTQIAKQAEKLNNVSFQSLSKTPMIAKIISDFKLSSLDTEMFPVVHGNKEPRKKVFIFMVGGLSFGELQYSRFQGKVDPTVVICSDAIVTPRILFEYLFPHF</sequence>
<dbReference type="STRING" id="299467.A0A443SQF8"/>
<proteinExistence type="inferred from homology"/>
<dbReference type="Proteomes" id="UP000288716">
    <property type="component" value="Unassembled WGS sequence"/>
</dbReference>
<gene>
    <name evidence="2" type="ORF">B4U80_12697</name>
</gene>
<dbReference type="AlphaFoldDB" id="A0A443SQF8"/>
<dbReference type="InterPro" id="IPR001619">
    <property type="entry name" value="Sec1-like"/>
</dbReference>
<dbReference type="Gene3D" id="3.40.50.1910">
    <property type="match status" value="1"/>
</dbReference>
<dbReference type="PANTHER" id="PTHR11679">
    <property type="entry name" value="VESICLE PROTEIN SORTING-ASSOCIATED"/>
    <property type="match status" value="1"/>
</dbReference>
<dbReference type="InterPro" id="IPR036045">
    <property type="entry name" value="Sec1-like_sf"/>
</dbReference>